<dbReference type="RefSeq" id="WP_090202512.1">
    <property type="nucleotide sequence ID" value="NZ_FOFO01000001.1"/>
</dbReference>
<keyword evidence="5" id="KW-1185">Reference proteome</keyword>
<reference evidence="4 5" key="1">
    <citation type="submission" date="2016-10" db="EMBL/GenBank/DDBJ databases">
        <authorList>
            <person name="de Groot N.N."/>
        </authorList>
    </citation>
    <scope>NUCLEOTIDE SEQUENCE [LARGE SCALE GENOMIC DNA]</scope>
    <source>
        <strain evidence="4 5">B7-7</strain>
    </source>
</reference>
<dbReference type="STRING" id="867345.SAMN05421693_101149"/>
<gene>
    <name evidence="4" type="ORF">SAMN05421693_101149</name>
</gene>
<accession>A0A1H8Z2I1</accession>
<dbReference type="AlphaFoldDB" id="A0A1H8Z2I1"/>
<name>A0A1H8Z2I1_9GAMM</name>
<comment type="function">
    <text evidence="3">Nucleotide-binding protein.</text>
</comment>
<dbReference type="PANTHER" id="PTHR30476:SF0">
    <property type="entry name" value="UPF0234 PROTEIN YAJQ"/>
    <property type="match status" value="1"/>
</dbReference>
<dbReference type="SUPFAM" id="SSF89963">
    <property type="entry name" value="YajQ-like"/>
    <property type="match status" value="2"/>
</dbReference>
<dbReference type="Gene3D" id="3.30.70.860">
    <property type="match status" value="1"/>
</dbReference>
<evidence type="ECO:0000256" key="3">
    <source>
        <dbReference type="HAMAP-Rule" id="MF_00632"/>
    </source>
</evidence>
<protein>
    <recommendedName>
        <fullName evidence="3">Nucleotide-binding protein SAMN05421693_101149</fullName>
    </recommendedName>
</protein>
<dbReference type="Proteomes" id="UP000199496">
    <property type="component" value="Unassembled WGS sequence"/>
</dbReference>
<dbReference type="GO" id="GO:0005829">
    <property type="term" value="C:cytosol"/>
    <property type="evidence" value="ECO:0007669"/>
    <property type="project" value="TreeGrafter"/>
</dbReference>
<dbReference type="InterPro" id="IPR035571">
    <property type="entry name" value="UPF0234-like_C"/>
</dbReference>
<comment type="similarity">
    <text evidence="2 3">Belongs to the YajQ family.</text>
</comment>
<dbReference type="GO" id="GO:0000166">
    <property type="term" value="F:nucleotide binding"/>
    <property type="evidence" value="ECO:0007669"/>
    <property type="project" value="UniProtKB-UniRule"/>
</dbReference>
<evidence type="ECO:0000313" key="4">
    <source>
        <dbReference type="EMBL" id="SEP58552.1"/>
    </source>
</evidence>
<dbReference type="CDD" id="cd11740">
    <property type="entry name" value="YajQ_like"/>
    <property type="match status" value="1"/>
</dbReference>
<dbReference type="OrthoDB" id="9801447at2"/>
<dbReference type="Pfam" id="PF04461">
    <property type="entry name" value="YajQ"/>
    <property type="match status" value="1"/>
</dbReference>
<dbReference type="EMBL" id="FOFO01000001">
    <property type="protein sequence ID" value="SEP58552.1"/>
    <property type="molecule type" value="Genomic_DNA"/>
</dbReference>
<dbReference type="FunFam" id="3.30.70.860:FF:000001">
    <property type="entry name" value="UPF0234 protein YajQ"/>
    <property type="match status" value="1"/>
</dbReference>
<dbReference type="InterPro" id="IPR035570">
    <property type="entry name" value="UPF0234_N"/>
</dbReference>
<sequence>MPSFDVVSEVDMQELRNAVDQTRREVENRYDFKGSPADVEQSEAELTLFGGSEFQVDQVMDILTQKLAKRGIDVGCLESGKLEEGGGKARRVVTIRQGIDQDLAKKIIRLIKDSKLKVQAAIQGEKVRITGKKRDDLQEAIALLRKAELDLPLQYNNFRD</sequence>
<evidence type="ECO:0000256" key="1">
    <source>
        <dbReference type="ARBA" id="ARBA00022741"/>
    </source>
</evidence>
<organism evidence="4 5">
    <name type="scientific">Ectothiorhodospira magna</name>
    <dbReference type="NCBI Taxonomy" id="867345"/>
    <lineage>
        <taxon>Bacteria</taxon>
        <taxon>Pseudomonadati</taxon>
        <taxon>Pseudomonadota</taxon>
        <taxon>Gammaproteobacteria</taxon>
        <taxon>Chromatiales</taxon>
        <taxon>Ectothiorhodospiraceae</taxon>
        <taxon>Ectothiorhodospira</taxon>
    </lineage>
</organism>
<dbReference type="InterPro" id="IPR036183">
    <property type="entry name" value="YajQ-like_sf"/>
</dbReference>
<dbReference type="InterPro" id="IPR007551">
    <property type="entry name" value="YajQ/Smlt4090-like"/>
</dbReference>
<proteinExistence type="inferred from homology"/>
<dbReference type="HAMAP" id="MF_00632">
    <property type="entry name" value="UPF0234"/>
    <property type="match status" value="1"/>
</dbReference>
<evidence type="ECO:0000256" key="2">
    <source>
        <dbReference type="ARBA" id="ARBA00093450"/>
    </source>
</evidence>
<dbReference type="Gene3D" id="3.30.70.990">
    <property type="entry name" value="YajQ-like, domain 2"/>
    <property type="match status" value="1"/>
</dbReference>
<dbReference type="NCBIfam" id="NF003819">
    <property type="entry name" value="PRK05412.1"/>
    <property type="match status" value="1"/>
</dbReference>
<evidence type="ECO:0000313" key="5">
    <source>
        <dbReference type="Proteomes" id="UP000199496"/>
    </source>
</evidence>
<keyword evidence="1 3" id="KW-0547">Nucleotide-binding</keyword>
<dbReference type="PANTHER" id="PTHR30476">
    <property type="entry name" value="UPF0234 PROTEIN YAJQ"/>
    <property type="match status" value="1"/>
</dbReference>